<feature type="domain" description="OmpR/PhoB-type" evidence="9">
    <location>
        <begin position="151"/>
        <end position="256"/>
    </location>
</feature>
<evidence type="ECO:0000256" key="2">
    <source>
        <dbReference type="ARBA" id="ARBA00023012"/>
    </source>
</evidence>
<dbReference type="Gene3D" id="1.10.10.10">
    <property type="entry name" value="Winged helix-like DNA-binding domain superfamily/Winged helix DNA-binding domain"/>
    <property type="match status" value="1"/>
</dbReference>
<dbReference type="InterPro" id="IPR036388">
    <property type="entry name" value="WH-like_DNA-bd_sf"/>
</dbReference>
<keyword evidence="1 6" id="KW-0597">Phosphoprotein</keyword>
<dbReference type="EMBL" id="JACHXA010000002">
    <property type="protein sequence ID" value="MBB3064757.1"/>
    <property type="molecule type" value="Genomic_DNA"/>
</dbReference>
<reference evidence="10 11" key="1">
    <citation type="submission" date="2020-08" db="EMBL/GenBank/DDBJ databases">
        <title>Genomic Encyclopedia of Type Strains, Phase III (KMG-III): the genomes of soil and plant-associated and newly described type strains.</title>
        <authorList>
            <person name="Whitman W."/>
        </authorList>
    </citation>
    <scope>NUCLEOTIDE SEQUENCE [LARGE SCALE GENOMIC DNA]</scope>
    <source>
        <strain evidence="10 11">CECT 8803</strain>
    </source>
</reference>
<dbReference type="PANTHER" id="PTHR48111:SF1">
    <property type="entry name" value="TWO-COMPONENT RESPONSE REGULATOR ORR33"/>
    <property type="match status" value="1"/>
</dbReference>
<dbReference type="SMART" id="SM00448">
    <property type="entry name" value="REC"/>
    <property type="match status" value="1"/>
</dbReference>
<evidence type="ECO:0000259" key="9">
    <source>
        <dbReference type="PROSITE" id="PS51755"/>
    </source>
</evidence>
<dbReference type="Pfam" id="PF00486">
    <property type="entry name" value="Trans_reg_C"/>
    <property type="match status" value="1"/>
</dbReference>
<dbReference type="InterPro" id="IPR001867">
    <property type="entry name" value="OmpR/PhoB-type_DNA-bd"/>
</dbReference>
<dbReference type="PANTHER" id="PTHR48111">
    <property type="entry name" value="REGULATOR OF RPOS"/>
    <property type="match status" value="1"/>
</dbReference>
<dbReference type="InterPro" id="IPR039420">
    <property type="entry name" value="WalR-like"/>
</dbReference>
<name>A0A839SPD4_9PROT</name>
<evidence type="ECO:0000256" key="1">
    <source>
        <dbReference type="ARBA" id="ARBA00022553"/>
    </source>
</evidence>
<dbReference type="AlphaFoldDB" id="A0A839SPD4"/>
<dbReference type="GO" id="GO:0005829">
    <property type="term" value="C:cytosol"/>
    <property type="evidence" value="ECO:0007669"/>
    <property type="project" value="TreeGrafter"/>
</dbReference>
<dbReference type="GO" id="GO:0006355">
    <property type="term" value="P:regulation of DNA-templated transcription"/>
    <property type="evidence" value="ECO:0007669"/>
    <property type="project" value="InterPro"/>
</dbReference>
<evidence type="ECO:0000313" key="10">
    <source>
        <dbReference type="EMBL" id="MBB3064757.1"/>
    </source>
</evidence>
<sequence>MKRKSPDLDDQDQSHRSCIAIVDDDPLFRESIAQNLIESGYEVTDYDAGKAFLSALSDGASADLVLLDWKMPEMNGIEVLRQLRTQRPELPVIFLTVLSDQIYEEAALLGGAVDFVEKSRSFSIILRRVENILDRREAAAGADAPKKTNVASEFNLGALRLDSASRRGYWRDQELELTLTEFAIIEALAGRRGKDVSYREIYDVVRGRGFQAGFGGEGYRANVRSAIKRVRQKFRDLDPDFDCIENYPGFGYRWNTVDNT</sequence>
<dbReference type="CDD" id="cd00383">
    <property type="entry name" value="trans_reg_C"/>
    <property type="match status" value="1"/>
</dbReference>
<dbReference type="Gene3D" id="3.40.50.2300">
    <property type="match status" value="1"/>
</dbReference>
<evidence type="ECO:0000256" key="4">
    <source>
        <dbReference type="ARBA" id="ARBA00023125"/>
    </source>
</evidence>
<evidence type="ECO:0000259" key="8">
    <source>
        <dbReference type="PROSITE" id="PS50110"/>
    </source>
</evidence>
<dbReference type="SUPFAM" id="SSF46894">
    <property type="entry name" value="C-terminal effector domain of the bipartite response regulators"/>
    <property type="match status" value="1"/>
</dbReference>
<proteinExistence type="predicted"/>
<keyword evidence="11" id="KW-1185">Reference proteome</keyword>
<feature type="domain" description="Response regulatory" evidence="8">
    <location>
        <begin position="18"/>
        <end position="133"/>
    </location>
</feature>
<evidence type="ECO:0000256" key="5">
    <source>
        <dbReference type="ARBA" id="ARBA00023163"/>
    </source>
</evidence>
<dbReference type="PROSITE" id="PS51755">
    <property type="entry name" value="OMPR_PHOB"/>
    <property type="match status" value="1"/>
</dbReference>
<dbReference type="InterPro" id="IPR001789">
    <property type="entry name" value="Sig_transdc_resp-reg_receiver"/>
</dbReference>
<dbReference type="InterPro" id="IPR016032">
    <property type="entry name" value="Sig_transdc_resp-reg_C-effctor"/>
</dbReference>
<keyword evidence="4 7" id="KW-0238">DNA-binding</keyword>
<feature type="DNA-binding region" description="OmpR/PhoB-type" evidence="7">
    <location>
        <begin position="151"/>
        <end position="256"/>
    </location>
</feature>
<dbReference type="PROSITE" id="PS50110">
    <property type="entry name" value="RESPONSE_REGULATORY"/>
    <property type="match status" value="1"/>
</dbReference>
<keyword evidence="2" id="KW-0902">Two-component regulatory system</keyword>
<dbReference type="GO" id="GO:0032993">
    <property type="term" value="C:protein-DNA complex"/>
    <property type="evidence" value="ECO:0007669"/>
    <property type="project" value="TreeGrafter"/>
</dbReference>
<dbReference type="CDD" id="cd17574">
    <property type="entry name" value="REC_OmpR"/>
    <property type="match status" value="1"/>
</dbReference>
<protein>
    <submittedName>
        <fullName evidence="10">Two-component system response regulator ChvI</fullName>
    </submittedName>
</protein>
<evidence type="ECO:0000313" key="11">
    <source>
        <dbReference type="Proteomes" id="UP000581135"/>
    </source>
</evidence>
<accession>A0A839SPD4</accession>
<dbReference type="GO" id="GO:0000156">
    <property type="term" value="F:phosphorelay response regulator activity"/>
    <property type="evidence" value="ECO:0007669"/>
    <property type="project" value="TreeGrafter"/>
</dbReference>
<dbReference type="SUPFAM" id="SSF52172">
    <property type="entry name" value="CheY-like"/>
    <property type="match status" value="1"/>
</dbReference>
<keyword evidence="5" id="KW-0804">Transcription</keyword>
<evidence type="ECO:0000256" key="7">
    <source>
        <dbReference type="PROSITE-ProRule" id="PRU01091"/>
    </source>
</evidence>
<dbReference type="RefSeq" id="WP_183415553.1">
    <property type="nucleotide sequence ID" value="NZ_JACHXA010000002.1"/>
</dbReference>
<feature type="modified residue" description="4-aspartylphosphate" evidence="6">
    <location>
        <position position="68"/>
    </location>
</feature>
<keyword evidence="3" id="KW-0805">Transcription regulation</keyword>
<dbReference type="GO" id="GO:0000976">
    <property type="term" value="F:transcription cis-regulatory region binding"/>
    <property type="evidence" value="ECO:0007669"/>
    <property type="project" value="TreeGrafter"/>
</dbReference>
<gene>
    <name evidence="10" type="ORF">FHR98_001029</name>
</gene>
<comment type="caution">
    <text evidence="10">The sequence shown here is derived from an EMBL/GenBank/DDBJ whole genome shotgun (WGS) entry which is preliminary data.</text>
</comment>
<organism evidence="10 11">
    <name type="scientific">Limibacillus halophilus</name>
    <dbReference type="NCBI Taxonomy" id="1579333"/>
    <lineage>
        <taxon>Bacteria</taxon>
        <taxon>Pseudomonadati</taxon>
        <taxon>Pseudomonadota</taxon>
        <taxon>Alphaproteobacteria</taxon>
        <taxon>Rhodospirillales</taxon>
        <taxon>Rhodovibrionaceae</taxon>
        <taxon>Limibacillus</taxon>
    </lineage>
</organism>
<evidence type="ECO:0000256" key="6">
    <source>
        <dbReference type="PROSITE-ProRule" id="PRU00169"/>
    </source>
</evidence>
<dbReference type="Pfam" id="PF00072">
    <property type="entry name" value="Response_reg"/>
    <property type="match status" value="1"/>
</dbReference>
<evidence type="ECO:0000256" key="3">
    <source>
        <dbReference type="ARBA" id="ARBA00023015"/>
    </source>
</evidence>
<dbReference type="InterPro" id="IPR011006">
    <property type="entry name" value="CheY-like_superfamily"/>
</dbReference>
<dbReference type="Proteomes" id="UP000581135">
    <property type="component" value="Unassembled WGS sequence"/>
</dbReference>
<dbReference type="SMART" id="SM00862">
    <property type="entry name" value="Trans_reg_C"/>
    <property type="match status" value="1"/>
</dbReference>